<dbReference type="InterPro" id="IPR009057">
    <property type="entry name" value="Homeodomain-like_sf"/>
</dbReference>
<dbReference type="Proteomes" id="UP000183629">
    <property type="component" value="Unassembled WGS sequence"/>
</dbReference>
<keyword evidence="9" id="KW-1185">Reference proteome</keyword>
<keyword evidence="1 2" id="KW-0238">DNA-binding</keyword>
<dbReference type="Proteomes" id="UP000070198">
    <property type="component" value="Unassembled WGS sequence"/>
</dbReference>
<dbReference type="RefSeq" id="WP_013642949.1">
    <property type="nucleotide sequence ID" value="NZ_FOLZ01000001.1"/>
</dbReference>
<dbReference type="PROSITE" id="PS50977">
    <property type="entry name" value="HTH_TETR_2"/>
    <property type="match status" value="1"/>
</dbReference>
<dbReference type="PRINTS" id="PR00455">
    <property type="entry name" value="HTHTETR"/>
</dbReference>
<dbReference type="Gene3D" id="1.10.357.10">
    <property type="entry name" value="Tetracycline Repressor, domain 2"/>
    <property type="match status" value="1"/>
</dbReference>
<dbReference type="EMBL" id="LQOF01000155">
    <property type="protein sequence ID" value="KXT71115.1"/>
    <property type="molecule type" value="Genomic_DNA"/>
</dbReference>
<gene>
    <name evidence="6" type="ORF">SAMN05660328_101389</name>
    <name evidence="4" type="ORF">SGADD02_00846</name>
    <name evidence="5" type="ORF">SGADD03_01171</name>
</gene>
<evidence type="ECO:0000313" key="6">
    <source>
        <dbReference type="EMBL" id="SFU35578.1"/>
    </source>
</evidence>
<evidence type="ECO:0000256" key="1">
    <source>
        <dbReference type="ARBA" id="ARBA00023125"/>
    </source>
</evidence>
<dbReference type="PANTHER" id="PTHR30055">
    <property type="entry name" value="HTH-TYPE TRANSCRIPTIONAL REGULATOR RUTR"/>
    <property type="match status" value="1"/>
</dbReference>
<dbReference type="PROSITE" id="PS01081">
    <property type="entry name" value="HTH_TETR_1"/>
    <property type="match status" value="1"/>
</dbReference>
<dbReference type="GO" id="GO:0003677">
    <property type="term" value="F:DNA binding"/>
    <property type="evidence" value="ECO:0007669"/>
    <property type="project" value="UniProtKB-UniRule"/>
</dbReference>
<name>A0A139R106_9STRE</name>
<reference evidence="7 8" key="1">
    <citation type="submission" date="2016-01" db="EMBL/GenBank/DDBJ databases">
        <title>Highly variable Streptococcus oralis are common among viridans streptococci isolated from primates.</title>
        <authorList>
            <person name="Denapaite D."/>
            <person name="Rieger M."/>
            <person name="Koendgen S."/>
            <person name="Brueckner R."/>
            <person name="Ochigava I."/>
            <person name="Kappeler P."/>
            <person name="Maetz-Rensing K."/>
            <person name="Leendertz F."/>
            <person name="Hakenbeck R."/>
        </authorList>
    </citation>
    <scope>NUCLEOTIDE SEQUENCE [LARGE SCALE GENOMIC DNA]</scope>
    <source>
        <strain evidence="4 7">DD02</strain>
        <strain evidence="5 8">DD03</strain>
    </source>
</reference>
<feature type="DNA-binding region" description="H-T-H motif" evidence="2">
    <location>
        <begin position="43"/>
        <end position="62"/>
    </location>
</feature>
<dbReference type="EMBL" id="FPBN01000001">
    <property type="protein sequence ID" value="SFU35578.1"/>
    <property type="molecule type" value="Genomic_DNA"/>
</dbReference>
<proteinExistence type="predicted"/>
<organism evidence="5 8">
    <name type="scientific">Streptococcus gallolyticus</name>
    <dbReference type="NCBI Taxonomy" id="315405"/>
    <lineage>
        <taxon>Bacteria</taxon>
        <taxon>Bacillati</taxon>
        <taxon>Bacillota</taxon>
        <taxon>Bacilli</taxon>
        <taxon>Lactobacillales</taxon>
        <taxon>Streptococcaceae</taxon>
        <taxon>Streptococcus</taxon>
    </lineage>
</organism>
<dbReference type="InterPro" id="IPR050109">
    <property type="entry name" value="HTH-type_TetR-like_transc_reg"/>
</dbReference>
<evidence type="ECO:0000313" key="8">
    <source>
        <dbReference type="Proteomes" id="UP000071927"/>
    </source>
</evidence>
<dbReference type="SUPFAM" id="SSF46689">
    <property type="entry name" value="Homeodomain-like"/>
    <property type="match status" value="1"/>
</dbReference>
<dbReference type="PATRIC" id="fig|315405.11.peg.988"/>
<evidence type="ECO:0000313" key="4">
    <source>
        <dbReference type="EMBL" id="KXT71115.1"/>
    </source>
</evidence>
<dbReference type="AlphaFoldDB" id="A0A139R106"/>
<dbReference type="Proteomes" id="UP000071927">
    <property type="component" value="Unassembled WGS sequence"/>
</dbReference>
<evidence type="ECO:0000259" key="3">
    <source>
        <dbReference type="PROSITE" id="PS50977"/>
    </source>
</evidence>
<evidence type="ECO:0000313" key="5">
    <source>
        <dbReference type="EMBL" id="KXU08448.1"/>
    </source>
</evidence>
<accession>A0A139R106</accession>
<evidence type="ECO:0000313" key="7">
    <source>
        <dbReference type="Proteomes" id="UP000070198"/>
    </source>
</evidence>
<dbReference type="EMBL" id="LQXV01000214">
    <property type="protein sequence ID" value="KXU08448.1"/>
    <property type="molecule type" value="Genomic_DNA"/>
</dbReference>
<reference evidence="6" key="2">
    <citation type="submission" date="2016-10" db="EMBL/GenBank/DDBJ databases">
        <authorList>
            <person name="de Groot N.N."/>
        </authorList>
    </citation>
    <scope>NUCLEOTIDE SEQUENCE [LARGE SCALE GENOMIC DNA]</scope>
    <source>
        <strain evidence="6">LMG 15572</strain>
    </source>
</reference>
<evidence type="ECO:0000313" key="9">
    <source>
        <dbReference type="Proteomes" id="UP000183629"/>
    </source>
</evidence>
<dbReference type="GO" id="GO:0006355">
    <property type="term" value="P:regulation of DNA-templated transcription"/>
    <property type="evidence" value="ECO:0007669"/>
    <property type="project" value="UniProtKB-ARBA"/>
</dbReference>
<dbReference type="Pfam" id="PF00440">
    <property type="entry name" value="TetR_N"/>
    <property type="match status" value="1"/>
</dbReference>
<evidence type="ECO:0000256" key="2">
    <source>
        <dbReference type="PROSITE-ProRule" id="PRU00335"/>
    </source>
</evidence>
<dbReference type="InterPro" id="IPR001647">
    <property type="entry name" value="HTH_TetR"/>
</dbReference>
<sequence length="204" mass="23486">MTEKNIVLSFEERLSKVKMPSGKRNTLLAAMKLFAAQGFHGTSTAQIAEVAGVSQATIFKYFKTKEELLIGVLEPMAELLSAPFIQNIMKFSKKEDIVHYFIYDRYAFIKANHSLVKIIMQELLTNSEMKHFIRKQIEQLAPSIDKIAERLCEGNHLRKTEVIRIAISPFFSYIMQMVIFDVESQDEEYDLALLEQQTLKLLSE</sequence>
<dbReference type="InterPro" id="IPR023772">
    <property type="entry name" value="DNA-bd_HTH_TetR-type_CS"/>
</dbReference>
<protein>
    <submittedName>
        <fullName evidence="5">Transcriptional regulator, TetR family</fullName>
    </submittedName>
</protein>
<feature type="domain" description="HTH tetR-type" evidence="3">
    <location>
        <begin position="20"/>
        <end position="80"/>
    </location>
</feature>
<dbReference type="PANTHER" id="PTHR30055:SF222">
    <property type="entry name" value="REGULATORY PROTEIN"/>
    <property type="match status" value="1"/>
</dbReference>
<reference evidence="9" key="3">
    <citation type="submission" date="2016-10" db="EMBL/GenBank/DDBJ databases">
        <authorList>
            <person name="Varghese N."/>
            <person name="Submissions S."/>
        </authorList>
    </citation>
    <scope>NUCLEOTIDE SEQUENCE [LARGE SCALE GENOMIC DNA]</scope>
    <source>
        <strain evidence="9">LMG 15572</strain>
    </source>
</reference>